<accession>A0A068R0T7</accession>
<proteinExistence type="predicted"/>
<dbReference type="KEGG" id="xpo:XPG1_0881"/>
<name>A0A068R0T7_9GAMM</name>
<dbReference type="Proteomes" id="UP000032735">
    <property type="component" value="Chromosome"/>
</dbReference>
<keyword evidence="2" id="KW-1185">Reference proteome</keyword>
<protein>
    <submittedName>
        <fullName evidence="1">Uncharacterized protein</fullName>
    </submittedName>
</protein>
<dbReference type="AlphaFoldDB" id="A0A068R0T7"/>
<dbReference type="STRING" id="1354304.XPG1_0881"/>
<evidence type="ECO:0000313" key="2">
    <source>
        <dbReference type="Proteomes" id="UP000032735"/>
    </source>
</evidence>
<dbReference type="EMBL" id="FO704551">
    <property type="protein sequence ID" value="CDG20536.1"/>
    <property type="molecule type" value="Genomic_DNA"/>
</dbReference>
<evidence type="ECO:0000313" key="1">
    <source>
        <dbReference type="EMBL" id="CDG20536.1"/>
    </source>
</evidence>
<gene>
    <name evidence="1" type="ORF">XPG1_0881</name>
</gene>
<reference evidence="1 2" key="1">
    <citation type="submission" date="2013-07" db="EMBL/GenBank/DDBJ databases">
        <authorList>
            <person name="Genoscope - CEA"/>
        </authorList>
    </citation>
    <scope>NUCLEOTIDE SEQUENCE [LARGE SCALE GENOMIC DNA]</scope>
    <source>
        <strain evidence="1 2">G6</strain>
    </source>
</reference>
<sequence length="100" mass="11214">MCIFAHCLLNVVALPRSSSAFKSQPPLDAISEKTSPKIHTTAKQCRFIVELLKSHGLDDSDFKGSVEELRRKIANKVPKINGLDIDNKTLIDWLKKAKVR</sequence>
<dbReference type="HOGENOM" id="CLU_2304984_0_0_6"/>
<organism evidence="1 2">
    <name type="scientific">Xenorhabdus poinarii G6</name>
    <dbReference type="NCBI Taxonomy" id="1354304"/>
    <lineage>
        <taxon>Bacteria</taxon>
        <taxon>Pseudomonadati</taxon>
        <taxon>Pseudomonadota</taxon>
        <taxon>Gammaproteobacteria</taxon>
        <taxon>Enterobacterales</taxon>
        <taxon>Morganellaceae</taxon>
        <taxon>Xenorhabdus</taxon>
    </lineage>
</organism>